<dbReference type="GO" id="GO:0046655">
    <property type="term" value="P:folic acid metabolic process"/>
    <property type="evidence" value="ECO:0007669"/>
    <property type="project" value="TreeGrafter"/>
</dbReference>
<keyword evidence="5" id="KW-0521">NADP</keyword>
<dbReference type="UniPathway" id="UPA00077">
    <property type="reaction ID" value="UER00158"/>
</dbReference>
<accession>A0A2N6UIK3</accession>
<dbReference type="EMBL" id="PNHP01000003">
    <property type="protein sequence ID" value="PMC81461.1"/>
    <property type="molecule type" value="Genomic_DNA"/>
</dbReference>
<dbReference type="PROSITE" id="PS51330">
    <property type="entry name" value="DHFR_2"/>
    <property type="match status" value="1"/>
</dbReference>
<evidence type="ECO:0000256" key="3">
    <source>
        <dbReference type="ARBA" id="ARBA00012856"/>
    </source>
</evidence>
<evidence type="ECO:0000256" key="6">
    <source>
        <dbReference type="ARBA" id="ARBA00023002"/>
    </source>
</evidence>
<comment type="similarity">
    <text evidence="2">Belongs to the dihydrofolate reductase family.</text>
</comment>
<comment type="pathway">
    <text evidence="1">Cofactor biosynthesis; tetrahydrofolate biosynthesis; 5,6,7,8-tetrahydrofolate from 7,8-dihydrofolate: step 1/1.</text>
</comment>
<dbReference type="Gene3D" id="3.40.430.10">
    <property type="entry name" value="Dihydrofolate Reductase, subunit A"/>
    <property type="match status" value="1"/>
</dbReference>
<dbReference type="GO" id="GO:0004146">
    <property type="term" value="F:dihydrofolate reductase activity"/>
    <property type="evidence" value="ECO:0007669"/>
    <property type="project" value="UniProtKB-EC"/>
</dbReference>
<feature type="domain" description="DHFR" evidence="7">
    <location>
        <begin position="1"/>
        <end position="160"/>
    </location>
</feature>
<organism evidence="8 9">
    <name type="scientific">Anaerococcus hydrogenalis</name>
    <dbReference type="NCBI Taxonomy" id="33029"/>
    <lineage>
        <taxon>Bacteria</taxon>
        <taxon>Bacillati</taxon>
        <taxon>Bacillota</taxon>
        <taxon>Tissierellia</taxon>
        <taxon>Tissierellales</taxon>
        <taxon>Peptoniphilaceae</taxon>
        <taxon>Anaerococcus</taxon>
    </lineage>
</organism>
<gene>
    <name evidence="8" type="ORF">CJ192_05385</name>
</gene>
<keyword evidence="6" id="KW-0560">Oxidoreductase</keyword>
<keyword evidence="4" id="KW-0554">One-carbon metabolism</keyword>
<evidence type="ECO:0000313" key="9">
    <source>
        <dbReference type="Proteomes" id="UP000235658"/>
    </source>
</evidence>
<dbReference type="PANTHER" id="PTHR48069">
    <property type="entry name" value="DIHYDROFOLATE REDUCTASE"/>
    <property type="match status" value="1"/>
</dbReference>
<dbReference type="GO" id="GO:0006730">
    <property type="term" value="P:one-carbon metabolic process"/>
    <property type="evidence" value="ECO:0007669"/>
    <property type="project" value="UniProtKB-KW"/>
</dbReference>
<dbReference type="GO" id="GO:0046452">
    <property type="term" value="P:dihydrofolate metabolic process"/>
    <property type="evidence" value="ECO:0007669"/>
    <property type="project" value="TreeGrafter"/>
</dbReference>
<dbReference type="InterPro" id="IPR012259">
    <property type="entry name" value="DHFR"/>
</dbReference>
<dbReference type="AlphaFoldDB" id="A0A2N6UIK3"/>
<dbReference type="PRINTS" id="PR00070">
    <property type="entry name" value="DHFR"/>
</dbReference>
<dbReference type="GeneID" id="84578612"/>
<dbReference type="EC" id="1.5.1.3" evidence="3"/>
<dbReference type="GO" id="GO:0050661">
    <property type="term" value="F:NADP binding"/>
    <property type="evidence" value="ECO:0007669"/>
    <property type="project" value="InterPro"/>
</dbReference>
<proteinExistence type="inferred from homology"/>
<evidence type="ECO:0000256" key="1">
    <source>
        <dbReference type="ARBA" id="ARBA00004903"/>
    </source>
</evidence>
<reference evidence="8 9" key="1">
    <citation type="submission" date="2017-09" db="EMBL/GenBank/DDBJ databases">
        <title>Bacterial strain isolated from the female urinary microbiota.</title>
        <authorList>
            <person name="Thomas-White K."/>
            <person name="Kumar N."/>
            <person name="Forster S."/>
            <person name="Putonti C."/>
            <person name="Lawley T."/>
            <person name="Wolfe A.J."/>
        </authorList>
    </citation>
    <scope>NUCLEOTIDE SEQUENCE [LARGE SCALE GENOMIC DNA]</scope>
    <source>
        <strain evidence="8 9">UMB0204</strain>
    </source>
</reference>
<evidence type="ECO:0000313" key="8">
    <source>
        <dbReference type="EMBL" id="PMC81461.1"/>
    </source>
</evidence>
<sequence>MKIILAVDENFGIGKDNKLLFHFKKDLAHFKKTTLNNIVIMGRKTYQSMHGALPKRENIVLTRNKDLKLDDALVFNDVDKLLKYIKENKKDREVFVIGGSQIVDLLLDYCDEAIITKIYAKKDADTYLHNFDEDKNFKLVEESEEIIEENTTYKYLVYRRIK</sequence>
<dbReference type="SUPFAM" id="SSF53597">
    <property type="entry name" value="Dihydrofolate reductase-like"/>
    <property type="match status" value="1"/>
</dbReference>
<evidence type="ECO:0000256" key="2">
    <source>
        <dbReference type="ARBA" id="ARBA00009539"/>
    </source>
</evidence>
<dbReference type="CDD" id="cd00209">
    <property type="entry name" value="DHFR"/>
    <property type="match status" value="1"/>
</dbReference>
<dbReference type="PANTHER" id="PTHR48069:SF3">
    <property type="entry name" value="DIHYDROFOLATE REDUCTASE"/>
    <property type="match status" value="1"/>
</dbReference>
<comment type="caution">
    <text evidence="8">The sequence shown here is derived from an EMBL/GenBank/DDBJ whole genome shotgun (WGS) entry which is preliminary data.</text>
</comment>
<dbReference type="InterPro" id="IPR024072">
    <property type="entry name" value="DHFR-like_dom_sf"/>
</dbReference>
<name>A0A2N6UIK3_9FIRM</name>
<dbReference type="Pfam" id="PF00186">
    <property type="entry name" value="DHFR_1"/>
    <property type="match status" value="1"/>
</dbReference>
<evidence type="ECO:0000256" key="5">
    <source>
        <dbReference type="ARBA" id="ARBA00022857"/>
    </source>
</evidence>
<evidence type="ECO:0000259" key="7">
    <source>
        <dbReference type="PROSITE" id="PS51330"/>
    </source>
</evidence>
<dbReference type="RefSeq" id="WP_102198027.1">
    <property type="nucleotide sequence ID" value="NZ_CAUPDS010000002.1"/>
</dbReference>
<evidence type="ECO:0000256" key="4">
    <source>
        <dbReference type="ARBA" id="ARBA00022563"/>
    </source>
</evidence>
<dbReference type="GO" id="GO:0046654">
    <property type="term" value="P:tetrahydrofolate biosynthetic process"/>
    <property type="evidence" value="ECO:0007669"/>
    <property type="project" value="UniProtKB-UniPathway"/>
</dbReference>
<protein>
    <recommendedName>
        <fullName evidence="3">dihydrofolate reductase</fullName>
        <ecNumber evidence="3">1.5.1.3</ecNumber>
    </recommendedName>
</protein>
<dbReference type="Proteomes" id="UP000235658">
    <property type="component" value="Unassembled WGS sequence"/>
</dbReference>
<dbReference type="InterPro" id="IPR001796">
    <property type="entry name" value="DHFR_dom"/>
</dbReference>
<dbReference type="GO" id="GO:0005829">
    <property type="term" value="C:cytosol"/>
    <property type="evidence" value="ECO:0007669"/>
    <property type="project" value="TreeGrafter"/>
</dbReference>